<evidence type="ECO:0000313" key="5">
    <source>
        <dbReference type="EMBL" id="GAG44465.1"/>
    </source>
</evidence>
<dbReference type="PANTHER" id="PTHR43622:SF1">
    <property type="entry name" value="3-DEHYDROQUINATE SYNTHASE"/>
    <property type="match status" value="1"/>
</dbReference>
<evidence type="ECO:0000256" key="3">
    <source>
        <dbReference type="ARBA" id="ARBA00023027"/>
    </source>
</evidence>
<comment type="caution">
    <text evidence="5">The sequence shown here is derived from an EMBL/GenBank/DDBJ whole genome shotgun (WGS) entry which is preliminary data.</text>
</comment>
<dbReference type="GO" id="GO:0003856">
    <property type="term" value="F:3-dehydroquinate synthase activity"/>
    <property type="evidence" value="ECO:0007669"/>
    <property type="project" value="TreeGrafter"/>
</dbReference>
<dbReference type="Pfam" id="PF24621">
    <property type="entry name" value="DHQS_C"/>
    <property type="match status" value="1"/>
</dbReference>
<proteinExistence type="predicted"/>
<gene>
    <name evidence="5" type="ORF">S01H1_83350</name>
</gene>
<dbReference type="PANTHER" id="PTHR43622">
    <property type="entry name" value="3-DEHYDROQUINATE SYNTHASE"/>
    <property type="match status" value="1"/>
</dbReference>
<dbReference type="EMBL" id="BARS01056647">
    <property type="protein sequence ID" value="GAG44465.1"/>
    <property type="molecule type" value="Genomic_DNA"/>
</dbReference>
<comment type="cofactor">
    <cofactor evidence="1">
        <name>Co(2+)</name>
        <dbReference type="ChEBI" id="CHEBI:48828"/>
    </cofactor>
</comment>
<accession>X0XMR5</accession>
<dbReference type="InterPro" id="IPR056179">
    <property type="entry name" value="DHQS_C"/>
</dbReference>
<evidence type="ECO:0000259" key="4">
    <source>
        <dbReference type="Pfam" id="PF24621"/>
    </source>
</evidence>
<dbReference type="SUPFAM" id="SSF56796">
    <property type="entry name" value="Dehydroquinate synthase-like"/>
    <property type="match status" value="1"/>
</dbReference>
<organism evidence="5">
    <name type="scientific">marine sediment metagenome</name>
    <dbReference type="NCBI Taxonomy" id="412755"/>
    <lineage>
        <taxon>unclassified sequences</taxon>
        <taxon>metagenomes</taxon>
        <taxon>ecological metagenomes</taxon>
    </lineage>
</organism>
<dbReference type="GO" id="GO:0046872">
    <property type="term" value="F:metal ion binding"/>
    <property type="evidence" value="ECO:0007669"/>
    <property type="project" value="UniProtKB-KW"/>
</dbReference>
<sequence length="116" mass="12710">MMLNMGHTLGHAIEAASDFKLSHGEAVAIGICLESRIANQMGLLSENDLSIILTSITNVGLPSEAPKEIDRDMVMQLMKNDKKKKDNVLRFALPHAIGIVGIRDDVDMRLVKEVLS</sequence>
<protein>
    <recommendedName>
        <fullName evidence="4">3-dehydroquinate synthase C-terminal domain-containing protein</fullName>
    </recommendedName>
</protein>
<dbReference type="InterPro" id="IPR050071">
    <property type="entry name" value="Dehydroquinate_synthase"/>
</dbReference>
<evidence type="ECO:0000256" key="1">
    <source>
        <dbReference type="ARBA" id="ARBA00001941"/>
    </source>
</evidence>
<dbReference type="AlphaFoldDB" id="X0XMR5"/>
<dbReference type="Gene3D" id="1.20.1090.10">
    <property type="entry name" value="Dehydroquinate synthase-like - alpha domain"/>
    <property type="match status" value="1"/>
</dbReference>
<name>X0XMR5_9ZZZZ</name>
<feature type="domain" description="3-dehydroquinate synthase C-terminal" evidence="4">
    <location>
        <begin position="2"/>
        <end position="84"/>
    </location>
</feature>
<keyword evidence="2" id="KW-0479">Metal-binding</keyword>
<reference evidence="5" key="1">
    <citation type="journal article" date="2014" name="Front. Microbiol.">
        <title>High frequency of phylogenetically diverse reductive dehalogenase-homologous genes in deep subseafloor sedimentary metagenomes.</title>
        <authorList>
            <person name="Kawai M."/>
            <person name="Futagami T."/>
            <person name="Toyoda A."/>
            <person name="Takaki Y."/>
            <person name="Nishi S."/>
            <person name="Hori S."/>
            <person name="Arai W."/>
            <person name="Tsubouchi T."/>
            <person name="Morono Y."/>
            <person name="Uchiyama I."/>
            <person name="Ito T."/>
            <person name="Fujiyama A."/>
            <person name="Inagaki F."/>
            <person name="Takami H."/>
        </authorList>
    </citation>
    <scope>NUCLEOTIDE SEQUENCE</scope>
    <source>
        <strain evidence="5">Expedition CK06-06</strain>
    </source>
</reference>
<keyword evidence="3" id="KW-0520">NAD</keyword>
<evidence type="ECO:0000256" key="2">
    <source>
        <dbReference type="ARBA" id="ARBA00022723"/>
    </source>
</evidence>